<sequence>MSRTRRNRNIRASQFFFIFTGITILVWVLRGLGILTFISGGIIWILISLSVITGIWSQLQRN</sequence>
<keyword evidence="1" id="KW-0472">Membrane</keyword>
<evidence type="ECO:0000313" key="3">
    <source>
        <dbReference type="Proteomes" id="UP000651156"/>
    </source>
</evidence>
<gene>
    <name evidence="2" type="ORF">IQ230_23625</name>
</gene>
<evidence type="ECO:0000256" key="1">
    <source>
        <dbReference type="SAM" id="Phobius"/>
    </source>
</evidence>
<feature type="transmembrane region" description="Helical" evidence="1">
    <location>
        <begin position="35"/>
        <end position="56"/>
    </location>
</feature>
<feature type="transmembrane region" description="Helical" evidence="1">
    <location>
        <begin position="12"/>
        <end position="29"/>
    </location>
</feature>
<dbReference type="EMBL" id="JADEWN010000085">
    <property type="protein sequence ID" value="MBE9193278.1"/>
    <property type="molecule type" value="Genomic_DNA"/>
</dbReference>
<keyword evidence="1" id="KW-1133">Transmembrane helix</keyword>
<proteinExistence type="predicted"/>
<keyword evidence="3" id="KW-1185">Reference proteome</keyword>
<evidence type="ECO:0000313" key="2">
    <source>
        <dbReference type="EMBL" id="MBE9193278.1"/>
    </source>
</evidence>
<protein>
    <submittedName>
        <fullName evidence="2">Uncharacterized protein</fullName>
    </submittedName>
</protein>
<name>A0ABR9UY84_9CHRO</name>
<dbReference type="RefSeq" id="WP_193934667.1">
    <property type="nucleotide sequence ID" value="NZ_CAWPMZ010000134.1"/>
</dbReference>
<comment type="caution">
    <text evidence="2">The sequence shown here is derived from an EMBL/GenBank/DDBJ whole genome shotgun (WGS) entry which is preliminary data.</text>
</comment>
<dbReference type="Proteomes" id="UP000651156">
    <property type="component" value="Unassembled WGS sequence"/>
</dbReference>
<accession>A0ABR9UY84</accession>
<keyword evidence="1" id="KW-0812">Transmembrane</keyword>
<organism evidence="2 3">
    <name type="scientific">Gloeocapsopsis crepidinum LEGE 06123</name>
    <dbReference type="NCBI Taxonomy" id="588587"/>
    <lineage>
        <taxon>Bacteria</taxon>
        <taxon>Bacillati</taxon>
        <taxon>Cyanobacteriota</taxon>
        <taxon>Cyanophyceae</taxon>
        <taxon>Oscillatoriophycideae</taxon>
        <taxon>Chroococcales</taxon>
        <taxon>Chroococcaceae</taxon>
        <taxon>Gloeocapsopsis</taxon>
    </lineage>
</organism>
<reference evidence="2 3" key="1">
    <citation type="submission" date="2020-10" db="EMBL/GenBank/DDBJ databases">
        <authorList>
            <person name="Castelo-Branco R."/>
            <person name="Eusebio N."/>
            <person name="Adriana R."/>
            <person name="Vieira A."/>
            <person name="Brugerolle De Fraissinette N."/>
            <person name="Rezende De Castro R."/>
            <person name="Schneider M.P."/>
            <person name="Vasconcelos V."/>
            <person name="Leao P.N."/>
        </authorList>
    </citation>
    <scope>NUCLEOTIDE SEQUENCE [LARGE SCALE GENOMIC DNA]</scope>
    <source>
        <strain evidence="2 3">LEGE 06123</strain>
    </source>
</reference>